<name>A0ABX5ZS42_STRTE</name>
<reference evidence="2 3" key="1">
    <citation type="submission" date="2019-09" db="EMBL/GenBank/DDBJ databases">
        <title>Draft genome sequence of the Ebosin-producing strain Streptomyces sp. 139.</title>
        <authorList>
            <person name="Ai L."/>
            <person name="Geng M."/>
            <person name="Ma M."/>
            <person name="Bai L."/>
        </authorList>
    </citation>
    <scope>NUCLEOTIDE SEQUENCE [LARGE SCALE GENOMIC DNA]</scope>
    <source>
        <strain evidence="2 3">139</strain>
    </source>
</reference>
<evidence type="ECO:0000313" key="2">
    <source>
        <dbReference type="EMBL" id="QER87502.1"/>
    </source>
</evidence>
<dbReference type="EMBL" id="CP043959">
    <property type="protein sequence ID" value="QER87502.1"/>
    <property type="molecule type" value="Genomic_DNA"/>
</dbReference>
<dbReference type="RefSeq" id="WP_150155230.1">
    <property type="nucleotide sequence ID" value="NZ_CP043959.1"/>
</dbReference>
<keyword evidence="3" id="KW-1185">Reference proteome</keyword>
<accession>A0ABX5ZS42</accession>
<feature type="region of interest" description="Disordered" evidence="1">
    <location>
        <begin position="1"/>
        <end position="43"/>
    </location>
</feature>
<proteinExistence type="predicted"/>
<protein>
    <submittedName>
        <fullName evidence="2">Uncharacterized protein</fullName>
    </submittedName>
</protein>
<dbReference type="Proteomes" id="UP000324308">
    <property type="component" value="Chromosome"/>
</dbReference>
<gene>
    <name evidence="2" type="ORF">F3L20_17925</name>
</gene>
<sequence>MDQVREPGDEADAQRRTRFSHLPDRIRIEDTVEERPVAPHGSADAAVTPDWWLIRMGGV</sequence>
<organism evidence="2 3">
    <name type="scientific">Streptomyces tendae</name>
    <dbReference type="NCBI Taxonomy" id="1932"/>
    <lineage>
        <taxon>Bacteria</taxon>
        <taxon>Bacillati</taxon>
        <taxon>Actinomycetota</taxon>
        <taxon>Actinomycetes</taxon>
        <taxon>Kitasatosporales</taxon>
        <taxon>Streptomycetaceae</taxon>
        <taxon>Streptomyces</taxon>
    </lineage>
</organism>
<evidence type="ECO:0000313" key="3">
    <source>
        <dbReference type="Proteomes" id="UP000324308"/>
    </source>
</evidence>
<evidence type="ECO:0000256" key="1">
    <source>
        <dbReference type="SAM" id="MobiDB-lite"/>
    </source>
</evidence>
<feature type="compositionally biased region" description="Basic and acidic residues" evidence="1">
    <location>
        <begin position="1"/>
        <end position="37"/>
    </location>
</feature>